<feature type="region of interest" description="Disordered" evidence="8">
    <location>
        <begin position="473"/>
        <end position="492"/>
    </location>
</feature>
<evidence type="ECO:0000259" key="10">
    <source>
        <dbReference type="Pfam" id="PF14630"/>
    </source>
</evidence>
<dbReference type="Gene3D" id="3.40.50.300">
    <property type="entry name" value="P-loop containing nucleotide triphosphate hydrolases"/>
    <property type="match status" value="1"/>
</dbReference>
<dbReference type="Pfam" id="PF13191">
    <property type="entry name" value="AAA_16"/>
    <property type="match status" value="1"/>
</dbReference>
<evidence type="ECO:0000256" key="5">
    <source>
        <dbReference type="ARBA" id="ARBA00022741"/>
    </source>
</evidence>
<keyword evidence="13" id="KW-1185">Reference proteome</keyword>
<evidence type="ECO:0000256" key="4">
    <source>
        <dbReference type="ARBA" id="ARBA00022705"/>
    </source>
</evidence>
<evidence type="ECO:0000313" key="13">
    <source>
        <dbReference type="Proteomes" id="UP000825935"/>
    </source>
</evidence>
<dbReference type="GO" id="GO:0006270">
    <property type="term" value="P:DNA replication initiation"/>
    <property type="evidence" value="ECO:0007669"/>
    <property type="project" value="TreeGrafter"/>
</dbReference>
<feature type="compositionally biased region" description="Basic and acidic residues" evidence="8">
    <location>
        <begin position="95"/>
        <end position="105"/>
    </location>
</feature>
<protein>
    <recommendedName>
        <fullName evidence="14">Origin recognition complex subunit 5</fullName>
    </recommendedName>
</protein>
<comment type="subcellular location">
    <subcellularLocation>
        <location evidence="1">Nucleus</location>
    </subcellularLocation>
</comment>
<dbReference type="PANTHER" id="PTHR12705:SF0">
    <property type="entry name" value="ORIGIN RECOGNITION COMPLEX SUBUNIT 5"/>
    <property type="match status" value="1"/>
</dbReference>
<dbReference type="Proteomes" id="UP000825935">
    <property type="component" value="Chromosome 1"/>
</dbReference>
<name>A0A8T2VPV4_CERRI</name>
<dbReference type="Pfam" id="PF21639">
    <property type="entry name" value="ORC5_lid"/>
    <property type="match status" value="1"/>
</dbReference>
<dbReference type="AlphaFoldDB" id="A0A8T2VPV4"/>
<dbReference type="GO" id="GO:0005664">
    <property type="term" value="C:nuclear origin of replication recognition complex"/>
    <property type="evidence" value="ECO:0007669"/>
    <property type="project" value="TreeGrafter"/>
</dbReference>
<evidence type="ECO:0000256" key="6">
    <source>
        <dbReference type="ARBA" id="ARBA00022840"/>
    </source>
</evidence>
<evidence type="ECO:0000256" key="2">
    <source>
        <dbReference type="ARBA" id="ARBA00006269"/>
    </source>
</evidence>
<sequence length="600" mass="66730">MRHTFECEGGKRQMGATDAEIDSPKASKLVSEDGMPTMTGECANQGNGTRTPRAVNGQSSSKRDNGSPGRETHHRRTRSRPTLPASTGPSPDQQSSHEEERERSVQEGVPGDISPDMLYKHLIDRFPARNSEIKQLLGFFGEQTDLMLPLFIYGGASTGKTSIILNALRMMNRPFAYASCRSSHTPRILFESILNQLTKHTRSSSNNFGSSKKCDKLSDFLGLLCDACHAAALEKAGAISKGSTCPLKKSGTEKVDVDKFPKPVIYLIFDNVDLLLDWSGGLRLISALMRLSEFTGMENLGLIFISSLGPDAFFSGTGMLEPIPIYMRDYTDDDLYQILLKKKPKGELYSSFLSAVLKPFSRVTRRVTELSEALERLFQKYIEPVRRGIVKPDEQGKRKLFSLIQPHITSALHQTSSFLISAHSPQVNVQKRPYGDYADLGFQLSLCSKYLLISAFICSRNPATLDATLFDSTGGRSKKRRRSSQTAVDKKEMDMQEKLLKGPGTFPLERLLAIFSCISADFSDDEEEAELALMDHCIGVKVSSDVLMQISTLINANLLYKGSSDPFEGAPRYRCNASEELIQMVSRSINFPLSRYLYRL</sequence>
<dbReference type="Pfam" id="PF14630">
    <property type="entry name" value="ORC5_C"/>
    <property type="match status" value="1"/>
</dbReference>
<dbReference type="InterPro" id="IPR048866">
    <property type="entry name" value="ORC5_lid"/>
</dbReference>
<comment type="similarity">
    <text evidence="2">Belongs to the ORC5 family.</text>
</comment>
<feature type="compositionally biased region" description="Polar residues" evidence="8">
    <location>
        <begin position="42"/>
        <end position="60"/>
    </location>
</feature>
<comment type="caution">
    <text evidence="12">The sequence shown here is derived from an EMBL/GenBank/DDBJ whole genome shotgun (WGS) entry which is preliminary data.</text>
</comment>
<dbReference type="GO" id="GO:0003688">
    <property type="term" value="F:DNA replication origin binding"/>
    <property type="evidence" value="ECO:0007669"/>
    <property type="project" value="TreeGrafter"/>
</dbReference>
<gene>
    <name evidence="12" type="ORF">KP509_01G111600</name>
</gene>
<accession>A0A8T2VPV4</accession>
<dbReference type="OMA" id="FHRLWAS"/>
<evidence type="ECO:0000256" key="8">
    <source>
        <dbReference type="SAM" id="MobiDB-lite"/>
    </source>
</evidence>
<feature type="compositionally biased region" description="Basic and acidic residues" evidence="8">
    <location>
        <begin position="1"/>
        <end position="11"/>
    </location>
</feature>
<evidence type="ECO:0000256" key="1">
    <source>
        <dbReference type="ARBA" id="ARBA00004123"/>
    </source>
</evidence>
<dbReference type="EMBL" id="CM035406">
    <property type="protein sequence ID" value="KAH7447552.1"/>
    <property type="molecule type" value="Genomic_DNA"/>
</dbReference>
<organism evidence="12 13">
    <name type="scientific">Ceratopteris richardii</name>
    <name type="common">Triangle waterfern</name>
    <dbReference type="NCBI Taxonomy" id="49495"/>
    <lineage>
        <taxon>Eukaryota</taxon>
        <taxon>Viridiplantae</taxon>
        <taxon>Streptophyta</taxon>
        <taxon>Embryophyta</taxon>
        <taxon>Tracheophyta</taxon>
        <taxon>Polypodiopsida</taxon>
        <taxon>Polypodiidae</taxon>
        <taxon>Polypodiales</taxon>
        <taxon>Pteridineae</taxon>
        <taxon>Pteridaceae</taxon>
        <taxon>Parkerioideae</taxon>
        <taxon>Ceratopteris</taxon>
    </lineage>
</organism>
<reference evidence="12" key="1">
    <citation type="submission" date="2021-08" db="EMBL/GenBank/DDBJ databases">
        <title>WGS assembly of Ceratopteris richardii.</title>
        <authorList>
            <person name="Marchant D.B."/>
            <person name="Chen G."/>
            <person name="Jenkins J."/>
            <person name="Shu S."/>
            <person name="Leebens-Mack J."/>
            <person name="Grimwood J."/>
            <person name="Schmutz J."/>
            <person name="Soltis P."/>
            <person name="Soltis D."/>
            <person name="Chen Z.-H."/>
        </authorList>
    </citation>
    <scope>NUCLEOTIDE SEQUENCE</scope>
    <source>
        <strain evidence="12">Whitten #5841</strain>
        <tissue evidence="12">Leaf</tissue>
    </source>
</reference>
<dbReference type="InterPro" id="IPR047088">
    <property type="entry name" value="ORC5_C"/>
</dbReference>
<feature type="domain" description="ORC5 lid" evidence="11">
    <location>
        <begin position="349"/>
        <end position="401"/>
    </location>
</feature>
<dbReference type="PANTHER" id="PTHR12705">
    <property type="entry name" value="ORIGIN RECOGNITION COMPLEX SUBUNIT 5"/>
    <property type="match status" value="1"/>
</dbReference>
<evidence type="ECO:0000256" key="3">
    <source>
        <dbReference type="ARBA" id="ARBA00022528"/>
    </source>
</evidence>
<evidence type="ECO:0000259" key="9">
    <source>
        <dbReference type="Pfam" id="PF13191"/>
    </source>
</evidence>
<dbReference type="SUPFAM" id="SSF52540">
    <property type="entry name" value="P-loop containing nucleoside triphosphate hydrolases"/>
    <property type="match status" value="1"/>
</dbReference>
<feature type="domain" description="Origin recognition complex subunit 5 C-terminal" evidence="10">
    <location>
        <begin position="444"/>
        <end position="597"/>
    </location>
</feature>
<feature type="region of interest" description="Disordered" evidence="8">
    <location>
        <begin position="1"/>
        <end position="114"/>
    </location>
</feature>
<keyword evidence="7" id="KW-0539">Nucleus</keyword>
<evidence type="ECO:0000313" key="12">
    <source>
        <dbReference type="EMBL" id="KAH7447553.1"/>
    </source>
</evidence>
<dbReference type="OrthoDB" id="365981at2759"/>
<keyword evidence="5" id="KW-0547">Nucleotide-binding</keyword>
<keyword evidence="6" id="KW-0067">ATP-binding</keyword>
<evidence type="ECO:0008006" key="14">
    <source>
        <dbReference type="Google" id="ProtNLM"/>
    </source>
</evidence>
<dbReference type="InterPro" id="IPR020796">
    <property type="entry name" value="ORC5"/>
</dbReference>
<feature type="domain" description="Orc1-like AAA ATPase" evidence="9">
    <location>
        <begin position="125"/>
        <end position="294"/>
    </location>
</feature>
<keyword evidence="3" id="KW-0934">Plastid</keyword>
<evidence type="ECO:0000259" key="11">
    <source>
        <dbReference type="Pfam" id="PF21639"/>
    </source>
</evidence>
<dbReference type="InterPro" id="IPR041664">
    <property type="entry name" value="AAA_16"/>
</dbReference>
<evidence type="ECO:0000256" key="7">
    <source>
        <dbReference type="ARBA" id="ARBA00023242"/>
    </source>
</evidence>
<keyword evidence="4" id="KW-0235">DNA replication</keyword>
<proteinExistence type="inferred from homology"/>
<dbReference type="EMBL" id="CM035406">
    <property type="protein sequence ID" value="KAH7447553.1"/>
    <property type="molecule type" value="Genomic_DNA"/>
</dbReference>
<keyword evidence="3" id="KW-0150">Chloroplast</keyword>
<dbReference type="InterPro" id="IPR027417">
    <property type="entry name" value="P-loop_NTPase"/>
</dbReference>